<reference evidence="4" key="1">
    <citation type="journal article" date="2019" name="PLoS Negl. Trop. Dis.">
        <title>Revisiting the worldwide diversity of Leptospira species in the environment.</title>
        <authorList>
            <person name="Vincent A.T."/>
            <person name="Schiettekatte O."/>
            <person name="Bourhy P."/>
            <person name="Veyrier F.J."/>
            <person name="Picardeau M."/>
        </authorList>
    </citation>
    <scope>NUCLEOTIDE SEQUENCE [LARGE SCALE GENOMIC DNA]</scope>
    <source>
        <strain evidence="4">SCS5</strain>
    </source>
</reference>
<evidence type="ECO:0000256" key="2">
    <source>
        <dbReference type="ARBA" id="ARBA00022679"/>
    </source>
</evidence>
<dbReference type="InterPro" id="IPR029063">
    <property type="entry name" value="SAM-dependent_MTases_sf"/>
</dbReference>
<dbReference type="InterPro" id="IPR003788">
    <property type="entry name" value="NDUFAF7"/>
</dbReference>
<dbReference type="Proteomes" id="UP000297855">
    <property type="component" value="Unassembled WGS sequence"/>
</dbReference>
<proteinExistence type="predicted"/>
<dbReference type="InterPro" id="IPR038375">
    <property type="entry name" value="NDUFAF7_sf"/>
</dbReference>
<dbReference type="InterPro" id="IPR011990">
    <property type="entry name" value="TPR-like_helical_dom_sf"/>
</dbReference>
<dbReference type="Gene3D" id="1.25.40.10">
    <property type="entry name" value="Tetratricopeptide repeat domain"/>
    <property type="match status" value="1"/>
</dbReference>
<name>A0A4R9GPR8_9LEPT</name>
<evidence type="ECO:0000256" key="3">
    <source>
        <dbReference type="PROSITE-ProRule" id="PRU00339"/>
    </source>
</evidence>
<evidence type="ECO:0000256" key="1">
    <source>
        <dbReference type="ARBA" id="ARBA00022603"/>
    </source>
</evidence>
<evidence type="ECO:0000313" key="4">
    <source>
        <dbReference type="EMBL" id="TGK18984.1"/>
    </source>
</evidence>
<keyword evidence="1 4" id="KW-0489">Methyltransferase</keyword>
<dbReference type="GO" id="GO:0032259">
    <property type="term" value="P:methylation"/>
    <property type="evidence" value="ECO:0007669"/>
    <property type="project" value="UniProtKB-KW"/>
</dbReference>
<dbReference type="Gene3D" id="3.40.50.12710">
    <property type="match status" value="1"/>
</dbReference>
<dbReference type="PROSITE" id="PS50005">
    <property type="entry name" value="TPR"/>
    <property type="match status" value="1"/>
</dbReference>
<feature type="repeat" description="TPR" evidence="3">
    <location>
        <begin position="433"/>
        <end position="466"/>
    </location>
</feature>
<keyword evidence="3" id="KW-0802">TPR repeat</keyword>
<dbReference type="EMBL" id="RQEV01000009">
    <property type="protein sequence ID" value="TGK18984.1"/>
    <property type="molecule type" value="Genomic_DNA"/>
</dbReference>
<dbReference type="InterPro" id="IPR019734">
    <property type="entry name" value="TPR_rpt"/>
</dbReference>
<keyword evidence="5" id="KW-1185">Reference proteome</keyword>
<comment type="caution">
    <text evidence="4">The sequence shown here is derived from an EMBL/GenBank/DDBJ whole genome shotgun (WGS) entry which is preliminary data.</text>
</comment>
<sequence length="523" mass="60465">MKETYSFLEKNVRLSESKIWKYQRRYFEERGPKAWKEEEVPSYGTSNSYAARCQAELILSLLKDLATKSGKIRILELGAGSGKFAHLLLHSLERLLSRSLRSSEIQYILSDFTESNLSEYPVHPSLGAWFDAGLMDFAHYDLEGGRPVHLRKSGEILQEEEADDVLIVIANYVFDSVPQDLFETDAKGLREVLVSTTHNETHWNEDDPYNLRKLKVHLTNRIESVKPYINASWNEVLQVYETEKKDLLFSLPIAALLCMEDLSSRFKNCMFLICDKGTATVSELDLSQPQGPVEHGSLSAPVNFHSIGIWARNRNWQIWEDKMERDYLHLNVYTNINAKLPILEQCYTQMHRFLCIDDYVHLRRSWKKFNEEVALEELLACLKTSDWDPKVFSMFYEKIINRLDEGRIHSSHIKILRQGLSILRKNHFFESQEDLLFCIGTLYGRLGNFPEAISTFQDSLKLYGENLHTSFNLALCLIESRQVESGTQILGELRMKYPKFNWFDSVGSGNELESVLSSARKSV</sequence>
<protein>
    <submittedName>
        <fullName evidence="4">S-adenosyl-L-methionine-dependent methyltransferase</fullName>
    </submittedName>
</protein>
<gene>
    <name evidence="4" type="ORF">EHO61_08765</name>
</gene>
<dbReference type="SUPFAM" id="SSF53335">
    <property type="entry name" value="S-adenosyl-L-methionine-dependent methyltransferases"/>
    <property type="match status" value="1"/>
</dbReference>
<dbReference type="OrthoDB" id="5166699at2"/>
<dbReference type="AlphaFoldDB" id="A0A4R9GPR8"/>
<dbReference type="GO" id="GO:0008168">
    <property type="term" value="F:methyltransferase activity"/>
    <property type="evidence" value="ECO:0007669"/>
    <property type="project" value="UniProtKB-KW"/>
</dbReference>
<evidence type="ECO:0000313" key="5">
    <source>
        <dbReference type="Proteomes" id="UP000297855"/>
    </source>
</evidence>
<dbReference type="RefSeq" id="WP_135813242.1">
    <property type="nucleotide sequence ID" value="NZ_RQEV01000009.1"/>
</dbReference>
<dbReference type="SUPFAM" id="SSF48452">
    <property type="entry name" value="TPR-like"/>
    <property type="match status" value="1"/>
</dbReference>
<organism evidence="4 5">
    <name type="scientific">Leptospira fluminis</name>
    <dbReference type="NCBI Taxonomy" id="2484979"/>
    <lineage>
        <taxon>Bacteria</taxon>
        <taxon>Pseudomonadati</taxon>
        <taxon>Spirochaetota</taxon>
        <taxon>Spirochaetia</taxon>
        <taxon>Leptospirales</taxon>
        <taxon>Leptospiraceae</taxon>
        <taxon>Leptospira</taxon>
    </lineage>
</organism>
<keyword evidence="2 4" id="KW-0808">Transferase</keyword>
<dbReference type="Pfam" id="PF02636">
    <property type="entry name" value="Methyltransf_28"/>
    <property type="match status" value="1"/>
</dbReference>
<accession>A0A4R9GPR8</accession>